<dbReference type="InterPro" id="IPR012338">
    <property type="entry name" value="Beta-lactam/transpept-like"/>
</dbReference>
<sequence length="71" mass="8062">MLIIFTLFQAYATFPNGGQRPEGHFIKKIVGPTGNIIVDFKPKETEVTTAEVAKEMTKLRIILKIRIIPYN</sequence>
<evidence type="ECO:0000313" key="2">
    <source>
        <dbReference type="Proteomes" id="UP001501734"/>
    </source>
</evidence>
<gene>
    <name evidence="1" type="ORF">GCM10022410_05090</name>
</gene>
<dbReference type="EMBL" id="BAABDL010000023">
    <property type="protein sequence ID" value="GAA4060999.1"/>
    <property type="molecule type" value="Genomic_DNA"/>
</dbReference>
<reference evidence="2" key="1">
    <citation type="journal article" date="2019" name="Int. J. Syst. Evol. Microbiol.">
        <title>The Global Catalogue of Microorganisms (GCM) 10K type strain sequencing project: providing services to taxonomists for standard genome sequencing and annotation.</title>
        <authorList>
            <consortium name="The Broad Institute Genomics Platform"/>
            <consortium name="The Broad Institute Genome Sequencing Center for Infectious Disease"/>
            <person name="Wu L."/>
            <person name="Ma J."/>
        </authorList>
    </citation>
    <scope>NUCLEOTIDE SEQUENCE [LARGE SCALE GENOMIC DNA]</scope>
    <source>
        <strain evidence="2">JCM 17250</strain>
    </source>
</reference>
<evidence type="ECO:0000313" key="1">
    <source>
        <dbReference type="EMBL" id="GAA4060999.1"/>
    </source>
</evidence>
<organism evidence="1 2">
    <name type="scientific">Amphibacillus indicireducens</name>
    <dbReference type="NCBI Taxonomy" id="1076330"/>
    <lineage>
        <taxon>Bacteria</taxon>
        <taxon>Bacillati</taxon>
        <taxon>Bacillota</taxon>
        <taxon>Bacilli</taxon>
        <taxon>Bacillales</taxon>
        <taxon>Bacillaceae</taxon>
        <taxon>Amphibacillus</taxon>
    </lineage>
</organism>
<dbReference type="RefSeq" id="WP_344910019.1">
    <property type="nucleotide sequence ID" value="NZ_BAABDL010000023.1"/>
</dbReference>
<proteinExistence type="predicted"/>
<keyword evidence="2" id="KW-1185">Reference proteome</keyword>
<protein>
    <submittedName>
        <fullName evidence="1">Uncharacterized protein</fullName>
    </submittedName>
</protein>
<accession>A0ABP7V744</accession>
<dbReference type="SUPFAM" id="SSF56601">
    <property type="entry name" value="beta-lactamase/transpeptidase-like"/>
    <property type="match status" value="1"/>
</dbReference>
<dbReference type="Proteomes" id="UP001501734">
    <property type="component" value="Unassembled WGS sequence"/>
</dbReference>
<name>A0ABP7V744_9BACI</name>
<comment type="caution">
    <text evidence="1">The sequence shown here is derived from an EMBL/GenBank/DDBJ whole genome shotgun (WGS) entry which is preliminary data.</text>
</comment>
<dbReference type="Gene3D" id="3.40.710.10">
    <property type="entry name" value="DD-peptidase/beta-lactamase superfamily"/>
    <property type="match status" value="1"/>
</dbReference>